<feature type="compositionally biased region" description="Low complexity" evidence="1">
    <location>
        <begin position="1593"/>
        <end position="1610"/>
    </location>
</feature>
<feature type="region of interest" description="Disordered" evidence="1">
    <location>
        <begin position="1578"/>
        <end position="1610"/>
    </location>
</feature>
<gene>
    <name evidence="3" type="ORF">AB1Y20_018376</name>
</gene>
<evidence type="ECO:0008006" key="5">
    <source>
        <dbReference type="Google" id="ProtNLM"/>
    </source>
</evidence>
<sequence length="1660" mass="170088">MNRPPRGSKPAVLTAFVALLGLIGAQRCHGHSMRRTSTTSPISPLACRAIVALLASAVAAGAASISTATIRPFPSLRTTYSTPAHTPSGVAVACTAPKPTLAISPAAIARSAPLAASLAALSSAPAVEPTVASTPATVAKPTHPTTHPTHVPLALSSASITAHPTSRTAPSAAAPTRSPAAPAVPSTATPLASPASRPSGFSSSSNAANQPALATALASTARFLLQPVELCGDIVAETTLLANVTYFIRCAVFVSNGATLYIEPGVTLLAAAAEPPNITTYFAIDRNADGISPEEFLYFLERRGESRGVVASLFSSLDTDASCSIDLTEWTAGLVGATPSLTVASLRVWPALVVERGGRIIAEGTPAAPITMGSNLTTGEEVWGGLLVMGSAPVRGPCVSLCSTTAPYPYGGNLSDDSSGTLRYVRVWRSHFGITMVGVGAQTVVDECEVVLSATDGFTLRGGSVNVAHLSSLVAAEAAIRISGGYHGHAQFLFVALGHNGTDGIVVDSPASPSCSIGNIPNATPPQLISITVIGGGAGGRVGSLLRIGAGSAASVDGALLLYGTAVGVQVCGSLNLTDPSFAAWSNSSSGAAYAFVDSATIVHSTNITLSDLCPSGAAPLPSLSTVAPGLSALSPDCLDLACLQSSFFDPLPLARGAACAHTPAAAISASTFFTAVECSGAFGFTDPQSNWLAGWSSLFPDALGKDAFHAISIVVQPGSSTFKLDTSSLATSPFNAAALSGRRLQTTTAPDPIYNLTQCADVFFSGVGSAVWLRFTATDTEVLVVSTCAQFPDSGFDTDLAVFELTGGPELRSLDQLKQLNCNGDDYGLQGCQPGYSRLLFDARAGVTYFVAIGGYGGALGSNVTLSIEASTPPSPPWAPQPPSPPPPMVEATGLQQDIDSGPDTPFAITLDGVNELNQSIIIPAPKQVVLRGANSSEPAVVKGRGTRLFRVLPGAQLYLSNLILQDGVATAECGGAVYVEGDGVLVSQYVRFENNSAARGGAVCMQSNGLLNLSAVNMSGNRALEVLLGHDIYLGRPTRPFPQANFEGVLLSADNGDGGSAIVREGLWASATCPLETAADSLFLPTSSVAFSRTAPYSSCTATRLSGGVYANKVYGRTCNCNGDAAPSEHATPELRALAPYGYSSVDDLLGTSSQPPVCELLPLSDAQEIYLATDLGIFELIKTPAESQSELINLTMLIQGQGLSLATDQHRWEVSSALGTGPRSVRACTGRAAPTDLVVVDGSSCFLQSDGTMQIFDLNASGANVSGWPIRVLESSAQLEDITQNRLVNIPVQINSAGLRETEEDSPYSQTFMIDIVLDTQIEHQRNIYVTVSAEAVASTSTFVPPSPPPTLPQPTQSSCTCTNQCALGARDGVCDDGGPASDYSACTLGSDCADCGPRAGPAAAFYANASSSGLLLQLQTQLLTSQRDECISPIYKDYLCGESTADGDCSRIGFGVHRYSGSSGADTFTGESFCRTTDSGDWVPSDYTFNYWRLDPSEHSTCAATSIATALAASVTASTAKCATATPFNASLQAPVLAPTTLGSACATASTASTLKPAEPATLSSTSIPSTPISALAKLPTSPSPPPVNSASSLNPSSSSTPIDSSAPSVTISLTSTLCSALSTACVPPTLSSSLSPTSLYPTWPPTAVSPTLAST</sequence>
<keyword evidence="2" id="KW-0732">Signal</keyword>
<reference evidence="3 4" key="1">
    <citation type="journal article" date="2024" name="Science">
        <title>Giant polyketide synthase enzymes in the biosynthesis of giant marine polyether toxins.</title>
        <authorList>
            <person name="Fallon T.R."/>
            <person name="Shende V.V."/>
            <person name="Wierzbicki I.H."/>
            <person name="Pendleton A.L."/>
            <person name="Watervoot N.F."/>
            <person name="Auber R.P."/>
            <person name="Gonzalez D.J."/>
            <person name="Wisecaver J.H."/>
            <person name="Moore B.S."/>
        </authorList>
    </citation>
    <scope>NUCLEOTIDE SEQUENCE [LARGE SCALE GENOMIC DNA]</scope>
    <source>
        <strain evidence="3 4">12B1</strain>
    </source>
</reference>
<evidence type="ECO:0000313" key="3">
    <source>
        <dbReference type="EMBL" id="KAL1523436.1"/>
    </source>
</evidence>
<organism evidence="3 4">
    <name type="scientific">Prymnesium parvum</name>
    <name type="common">Toxic golden alga</name>
    <dbReference type="NCBI Taxonomy" id="97485"/>
    <lineage>
        <taxon>Eukaryota</taxon>
        <taxon>Haptista</taxon>
        <taxon>Haptophyta</taxon>
        <taxon>Prymnesiophyceae</taxon>
        <taxon>Prymnesiales</taxon>
        <taxon>Prymnesiaceae</taxon>
        <taxon>Prymnesium</taxon>
    </lineage>
</organism>
<name>A0AB34JPQ5_PRYPA</name>
<feature type="region of interest" description="Disordered" evidence="1">
    <location>
        <begin position="871"/>
        <end position="890"/>
    </location>
</feature>
<dbReference type="PANTHER" id="PTHR41339">
    <property type="entry name" value="LIPL48"/>
    <property type="match status" value="1"/>
</dbReference>
<protein>
    <recommendedName>
        <fullName evidence="5">Phosphoinositide phospholipase C</fullName>
    </recommendedName>
</protein>
<feature type="region of interest" description="Disordered" evidence="1">
    <location>
        <begin position="164"/>
        <end position="205"/>
    </location>
</feature>
<proteinExistence type="predicted"/>
<evidence type="ECO:0000313" key="4">
    <source>
        <dbReference type="Proteomes" id="UP001515480"/>
    </source>
</evidence>
<evidence type="ECO:0000256" key="2">
    <source>
        <dbReference type="SAM" id="SignalP"/>
    </source>
</evidence>
<evidence type="ECO:0000256" key="1">
    <source>
        <dbReference type="SAM" id="MobiDB-lite"/>
    </source>
</evidence>
<feature type="chain" id="PRO_5044248307" description="Phosphoinositide phospholipase C" evidence="2">
    <location>
        <begin position="31"/>
        <end position="1660"/>
    </location>
</feature>
<dbReference type="PANTHER" id="PTHR41339:SF1">
    <property type="entry name" value="SECRETED PROTEIN"/>
    <property type="match status" value="1"/>
</dbReference>
<feature type="compositionally biased region" description="Pro residues" evidence="1">
    <location>
        <begin position="874"/>
        <end position="890"/>
    </location>
</feature>
<accession>A0AB34JPQ5</accession>
<keyword evidence="4" id="KW-1185">Reference proteome</keyword>
<comment type="caution">
    <text evidence="3">The sequence shown here is derived from an EMBL/GenBank/DDBJ whole genome shotgun (WGS) entry which is preliminary data.</text>
</comment>
<dbReference type="EMBL" id="JBGBPQ010000006">
    <property type="protein sequence ID" value="KAL1523436.1"/>
    <property type="molecule type" value="Genomic_DNA"/>
</dbReference>
<feature type="signal peptide" evidence="2">
    <location>
        <begin position="1"/>
        <end position="30"/>
    </location>
</feature>
<dbReference type="Proteomes" id="UP001515480">
    <property type="component" value="Unassembled WGS sequence"/>
</dbReference>